<dbReference type="EMBL" id="FNQY01000018">
    <property type="protein sequence ID" value="SEA42961.1"/>
    <property type="molecule type" value="Genomic_DNA"/>
</dbReference>
<dbReference type="Gene3D" id="1.10.10.10">
    <property type="entry name" value="Winged helix-like DNA-binding domain superfamily/Winged helix DNA-binding domain"/>
    <property type="match status" value="1"/>
</dbReference>
<dbReference type="GO" id="GO:0032993">
    <property type="term" value="C:protein-DNA complex"/>
    <property type="evidence" value="ECO:0007669"/>
    <property type="project" value="TreeGrafter"/>
</dbReference>
<dbReference type="Gene3D" id="3.40.190.10">
    <property type="entry name" value="Periplasmic binding protein-like II"/>
    <property type="match status" value="2"/>
</dbReference>
<evidence type="ECO:0000256" key="5">
    <source>
        <dbReference type="ARBA" id="ARBA00023163"/>
    </source>
</evidence>
<sequence length="318" mass="35848">MTFTQLEYIVAVNAYRHFADAAQSCHITQPTLSMQIQKLEEELAVKIFDRSKQPVVPTVAGEEIIEQARRILAEKDVLTEMIQEKKDLVSGEIKVAVIPTLAPYLLPLFVPVFTKKFPQVKLTIIELTTEHLIKKLREGQIDMGILVTPLHEKGIKEDPLFYEELMVYSSGKNKLLRKHFILSADIDPNDLLLLEEGHCFRSQIINLCELRKRSVAGPHFEYEAGSLETLRRMVDAGEGITILPELATYSLTADQKERLRMFKSPAPVREVGIVTHRDFVKRKLVGAIKHAVLDSIPTKLRSNAKKSIVPVLGGGLHV</sequence>
<evidence type="ECO:0000256" key="3">
    <source>
        <dbReference type="ARBA" id="ARBA00023125"/>
    </source>
</evidence>
<keyword evidence="4" id="KW-0010">Activator</keyword>
<evidence type="ECO:0000256" key="4">
    <source>
        <dbReference type="ARBA" id="ARBA00023159"/>
    </source>
</evidence>
<comment type="similarity">
    <text evidence="1">Belongs to the LysR transcriptional regulatory family.</text>
</comment>
<evidence type="ECO:0000256" key="2">
    <source>
        <dbReference type="ARBA" id="ARBA00023015"/>
    </source>
</evidence>
<feature type="domain" description="HTH lysR-type" evidence="6">
    <location>
        <begin position="1"/>
        <end position="58"/>
    </location>
</feature>
<dbReference type="FunFam" id="1.10.10.10:FF:000001">
    <property type="entry name" value="LysR family transcriptional regulator"/>
    <property type="match status" value="1"/>
</dbReference>
<keyword evidence="8" id="KW-1185">Reference proteome</keyword>
<dbReference type="PROSITE" id="PS50931">
    <property type="entry name" value="HTH_LYSR"/>
    <property type="match status" value="1"/>
</dbReference>
<dbReference type="STRING" id="551991.SAMN05192529_11838"/>
<evidence type="ECO:0000256" key="1">
    <source>
        <dbReference type="ARBA" id="ARBA00009437"/>
    </source>
</evidence>
<dbReference type="SUPFAM" id="SSF46785">
    <property type="entry name" value="Winged helix' DNA-binding domain"/>
    <property type="match status" value="1"/>
</dbReference>
<proteinExistence type="inferred from homology"/>
<dbReference type="PANTHER" id="PTHR30346">
    <property type="entry name" value="TRANSCRIPTIONAL DUAL REGULATOR HCAR-RELATED"/>
    <property type="match status" value="1"/>
</dbReference>
<dbReference type="Pfam" id="PF03466">
    <property type="entry name" value="LysR_substrate"/>
    <property type="match status" value="1"/>
</dbReference>
<dbReference type="OrthoDB" id="9803735at2"/>
<accession>A0A1H4B4B7</accession>
<evidence type="ECO:0000259" key="6">
    <source>
        <dbReference type="PROSITE" id="PS50931"/>
    </source>
</evidence>
<evidence type="ECO:0000313" key="7">
    <source>
        <dbReference type="EMBL" id="SEA42961.1"/>
    </source>
</evidence>
<dbReference type="AlphaFoldDB" id="A0A1H4B4B7"/>
<dbReference type="CDD" id="cd08411">
    <property type="entry name" value="PBP2_OxyR"/>
    <property type="match status" value="1"/>
</dbReference>
<dbReference type="Proteomes" id="UP000199041">
    <property type="component" value="Unassembled WGS sequence"/>
</dbReference>
<keyword evidence="2" id="KW-0805">Transcription regulation</keyword>
<dbReference type="InterPro" id="IPR005119">
    <property type="entry name" value="LysR_subst-bd"/>
</dbReference>
<dbReference type="InterPro" id="IPR000847">
    <property type="entry name" value="LysR_HTH_N"/>
</dbReference>
<dbReference type="InterPro" id="IPR036390">
    <property type="entry name" value="WH_DNA-bd_sf"/>
</dbReference>
<dbReference type="Pfam" id="PF00126">
    <property type="entry name" value="HTH_1"/>
    <property type="match status" value="1"/>
</dbReference>
<reference evidence="7 8" key="1">
    <citation type="submission" date="2016-10" db="EMBL/GenBank/DDBJ databases">
        <authorList>
            <person name="de Groot N.N."/>
        </authorList>
    </citation>
    <scope>NUCLEOTIDE SEQUENCE [LARGE SCALE GENOMIC DNA]</scope>
    <source>
        <strain evidence="7 8">Vu-144</strain>
    </source>
</reference>
<dbReference type="InterPro" id="IPR036388">
    <property type="entry name" value="WH-like_DNA-bd_sf"/>
</dbReference>
<dbReference type="GO" id="GO:0003700">
    <property type="term" value="F:DNA-binding transcription factor activity"/>
    <property type="evidence" value="ECO:0007669"/>
    <property type="project" value="InterPro"/>
</dbReference>
<keyword evidence="3" id="KW-0238">DNA-binding</keyword>
<dbReference type="RefSeq" id="WP_091399761.1">
    <property type="nucleotide sequence ID" value="NZ_FNQY01000018.1"/>
</dbReference>
<gene>
    <name evidence="7" type="ORF">SAMN05192529_11838</name>
</gene>
<organism evidence="7 8">
    <name type="scientific">Arachidicoccus rhizosphaerae</name>
    <dbReference type="NCBI Taxonomy" id="551991"/>
    <lineage>
        <taxon>Bacteria</taxon>
        <taxon>Pseudomonadati</taxon>
        <taxon>Bacteroidota</taxon>
        <taxon>Chitinophagia</taxon>
        <taxon>Chitinophagales</taxon>
        <taxon>Chitinophagaceae</taxon>
        <taxon>Arachidicoccus</taxon>
    </lineage>
</organism>
<protein>
    <submittedName>
        <fullName evidence="7">LysR family transcriptional regulator, hydrogen peroxide-inducible genes activator</fullName>
    </submittedName>
</protein>
<dbReference type="GO" id="GO:0003677">
    <property type="term" value="F:DNA binding"/>
    <property type="evidence" value="ECO:0007669"/>
    <property type="project" value="UniProtKB-KW"/>
</dbReference>
<dbReference type="SUPFAM" id="SSF53850">
    <property type="entry name" value="Periplasmic binding protein-like II"/>
    <property type="match status" value="1"/>
</dbReference>
<evidence type="ECO:0000313" key="8">
    <source>
        <dbReference type="Proteomes" id="UP000199041"/>
    </source>
</evidence>
<keyword evidence="5" id="KW-0804">Transcription</keyword>
<dbReference type="PANTHER" id="PTHR30346:SF26">
    <property type="entry name" value="HYDROGEN PEROXIDE-INDUCIBLE GENES ACTIVATOR"/>
    <property type="match status" value="1"/>
</dbReference>
<dbReference type="PRINTS" id="PR00039">
    <property type="entry name" value="HTHLYSR"/>
</dbReference>
<name>A0A1H4B4B7_9BACT</name>